<feature type="region of interest" description="Disordered" evidence="1">
    <location>
        <begin position="1"/>
        <end position="47"/>
    </location>
</feature>
<feature type="compositionally biased region" description="Basic and acidic residues" evidence="1">
    <location>
        <begin position="18"/>
        <end position="38"/>
    </location>
</feature>
<keyword evidence="3" id="KW-1185">Reference proteome</keyword>
<dbReference type="RefSeq" id="WP_188573535.1">
    <property type="nucleotide sequence ID" value="NZ_BMFW01000040.1"/>
</dbReference>
<comment type="caution">
    <text evidence="2">The sequence shown here is derived from an EMBL/GenBank/DDBJ whole genome shotgun (WGS) entry which is preliminary data.</text>
</comment>
<evidence type="ECO:0000256" key="1">
    <source>
        <dbReference type="SAM" id="MobiDB-lite"/>
    </source>
</evidence>
<reference evidence="3" key="1">
    <citation type="journal article" date="2019" name="Int. J. Syst. Evol. Microbiol.">
        <title>The Global Catalogue of Microorganisms (GCM) 10K type strain sequencing project: providing services to taxonomists for standard genome sequencing and annotation.</title>
        <authorList>
            <consortium name="The Broad Institute Genomics Platform"/>
            <consortium name="The Broad Institute Genome Sequencing Center for Infectious Disease"/>
            <person name="Wu L."/>
            <person name="Ma J."/>
        </authorList>
    </citation>
    <scope>NUCLEOTIDE SEQUENCE [LARGE SCALE GENOMIC DNA]</scope>
    <source>
        <strain evidence="3">CGMCC 1.12778</strain>
    </source>
</reference>
<gene>
    <name evidence="2" type="ORF">GCM10007170_42750</name>
</gene>
<proteinExistence type="predicted"/>
<dbReference type="EMBL" id="BMFW01000040">
    <property type="protein sequence ID" value="GGI02012.1"/>
    <property type="molecule type" value="Genomic_DNA"/>
</dbReference>
<dbReference type="Proteomes" id="UP000643279">
    <property type="component" value="Unassembled WGS sequence"/>
</dbReference>
<sequence>MTEFDAPVMDDQWWDTASGRDVERARESATARKDHDPAPRSAARSWSMTRCNAATAWTPGHGEGPGAHAAG</sequence>
<accession>A0ABQ2B0S5</accession>
<organism evidence="2 3">
    <name type="scientific">Arthrobacter liuii</name>
    <dbReference type="NCBI Taxonomy" id="1476996"/>
    <lineage>
        <taxon>Bacteria</taxon>
        <taxon>Bacillati</taxon>
        <taxon>Actinomycetota</taxon>
        <taxon>Actinomycetes</taxon>
        <taxon>Micrococcales</taxon>
        <taxon>Micrococcaceae</taxon>
        <taxon>Arthrobacter</taxon>
    </lineage>
</organism>
<protein>
    <submittedName>
        <fullName evidence="2">Uncharacterized protein</fullName>
    </submittedName>
</protein>
<evidence type="ECO:0000313" key="2">
    <source>
        <dbReference type="EMBL" id="GGI02012.1"/>
    </source>
</evidence>
<evidence type="ECO:0000313" key="3">
    <source>
        <dbReference type="Proteomes" id="UP000643279"/>
    </source>
</evidence>
<name>A0ABQ2B0S5_9MICC</name>